<dbReference type="Pfam" id="PF13205">
    <property type="entry name" value="Big_5"/>
    <property type="match status" value="1"/>
</dbReference>
<reference evidence="4 5" key="1">
    <citation type="submission" date="2020-10" db="EMBL/GenBank/DDBJ databases">
        <title>The genome sequence of Flavobacterium aquaticum 1Y8A.</title>
        <authorList>
            <person name="Liu Y."/>
        </authorList>
    </citation>
    <scope>NUCLEOTIDE SEQUENCE [LARGE SCALE GENOMIC DNA]</scope>
    <source>
        <strain evidence="4 5">1Y8A</strain>
    </source>
</reference>
<proteinExistence type="predicted"/>
<feature type="chain" id="PRO_5046581094" evidence="2">
    <location>
        <begin position="22"/>
        <end position="533"/>
    </location>
</feature>
<dbReference type="InterPro" id="IPR032812">
    <property type="entry name" value="SbsA_Ig"/>
</dbReference>
<evidence type="ECO:0000259" key="3">
    <source>
        <dbReference type="Pfam" id="PF13205"/>
    </source>
</evidence>
<keyword evidence="5" id="KW-1185">Reference proteome</keyword>
<feature type="domain" description="SbsA Ig-like" evidence="3">
    <location>
        <begin position="32"/>
        <end position="126"/>
    </location>
</feature>
<dbReference type="Proteomes" id="UP000656274">
    <property type="component" value="Unassembled WGS sequence"/>
</dbReference>
<feature type="signal peptide" evidence="2">
    <location>
        <begin position="1"/>
        <end position="21"/>
    </location>
</feature>
<evidence type="ECO:0000256" key="2">
    <source>
        <dbReference type="SAM" id="SignalP"/>
    </source>
</evidence>
<evidence type="ECO:0000313" key="5">
    <source>
        <dbReference type="Proteomes" id="UP000656274"/>
    </source>
</evidence>
<dbReference type="EMBL" id="JADFTZ010000001">
    <property type="protein sequence ID" value="MBE9575920.1"/>
    <property type="molecule type" value="Genomic_DNA"/>
</dbReference>
<sequence>MIKFKHIAFLLASLLLLTNCAKRGTITGGKKDTIAPKIINSLPENFTTNFKGNEIKINFDELIKVKDINKQLIISPPMKKQPIIVPQGSASKYISIKILDTLAPNTTYSFNFGQSITDNNEGNPYSQFKYVLSTGSYVDSLTVVGKVKDAYEQKPDSFISVMLYDAKTFTDSTVFKETPLYITNTLDSLKVFSLENLKEGSYKIIALKDKANNNKYNPDTDKIGFIDYPITIPTTDMFEIELFQEKKPFKTFKPTQESNNKLFLGYEGDFKNTSISATYDNKEVPIKVVRFPEKNKDSVQIFYPNVKMDSIQITVKNGTYLKNFTSRLKNLKESDSLNIENKTGAVLPFRNTFVLKTSTPVVTIDESKIILKNKDSVAVKFTSKYHDFDQEIAFDFKKEENEKYTIELLPGAIKDFYEKSNDSLKFNFATKQLSDYGNLKINLINVKRFPFIVELLDKNEVLYSANSTKETSISFESIEPRLYTIRIIYDDNSDNEWTTGNYLAKKQAEEIIYFPKLIDVRANWDVEQDFILD</sequence>
<name>A0ABR9WPR6_9FLAO</name>
<gene>
    <name evidence="4" type="ORF">IM755_04280</name>
</gene>
<organism evidence="4 5">
    <name type="scientific">Flavobacterium proteolyticum</name>
    <dbReference type="NCBI Taxonomy" id="2911683"/>
    <lineage>
        <taxon>Bacteria</taxon>
        <taxon>Pseudomonadati</taxon>
        <taxon>Bacteroidota</taxon>
        <taxon>Flavobacteriia</taxon>
        <taxon>Flavobacteriales</taxon>
        <taxon>Flavobacteriaceae</taxon>
        <taxon>Flavobacterium</taxon>
    </lineage>
</organism>
<protein>
    <submittedName>
        <fullName evidence="4">Ig-like domain-containing protein</fullName>
    </submittedName>
</protein>
<keyword evidence="1 2" id="KW-0732">Signal</keyword>
<evidence type="ECO:0000313" key="4">
    <source>
        <dbReference type="EMBL" id="MBE9575920.1"/>
    </source>
</evidence>
<evidence type="ECO:0000256" key="1">
    <source>
        <dbReference type="ARBA" id="ARBA00022729"/>
    </source>
</evidence>
<dbReference type="RefSeq" id="WP_194093933.1">
    <property type="nucleotide sequence ID" value="NZ_JADFTZ010000001.1"/>
</dbReference>
<accession>A0ABR9WPR6</accession>
<comment type="caution">
    <text evidence="4">The sequence shown here is derived from an EMBL/GenBank/DDBJ whole genome shotgun (WGS) entry which is preliminary data.</text>
</comment>